<evidence type="ECO:0000313" key="8">
    <source>
        <dbReference type="EMBL" id="EOQ71446.1"/>
    </source>
</evidence>
<name>R8YQU5_ACIPI</name>
<dbReference type="NCBIfam" id="NF008275">
    <property type="entry name" value="PRK11053.1"/>
    <property type="match status" value="1"/>
</dbReference>
<protein>
    <recommendedName>
        <fullName evidence="7">Nitroreductase domain-containing protein</fullName>
    </recommendedName>
</protein>
<dbReference type="Proteomes" id="UP000014024">
    <property type="component" value="Unassembled WGS sequence"/>
</dbReference>
<proteinExistence type="inferred from homology"/>
<evidence type="ECO:0000256" key="2">
    <source>
        <dbReference type="ARBA" id="ARBA00007118"/>
    </source>
</evidence>
<reference evidence="8 9" key="1">
    <citation type="submission" date="2013-02" db="EMBL/GenBank/DDBJ databases">
        <title>The Genome Sequence of Acinetobacter sp. ANC 4050.</title>
        <authorList>
            <consortium name="The Broad Institute Genome Sequencing Platform"/>
            <consortium name="The Broad Institute Genome Sequencing Center for Infectious Disease"/>
            <person name="Cerqueira G."/>
            <person name="Feldgarden M."/>
            <person name="Courvalin P."/>
            <person name="Perichon B."/>
            <person name="Grillot-Courvalin C."/>
            <person name="Clermont D."/>
            <person name="Rocha E."/>
            <person name="Yoon E.-J."/>
            <person name="Nemec A."/>
            <person name="Walker B."/>
            <person name="Young S.K."/>
            <person name="Zeng Q."/>
            <person name="Gargeya S."/>
            <person name="Fitzgerald M."/>
            <person name="Haas B."/>
            <person name="Abouelleil A."/>
            <person name="Alvarado L."/>
            <person name="Arachchi H.M."/>
            <person name="Berlin A.M."/>
            <person name="Chapman S.B."/>
            <person name="Dewar J."/>
            <person name="Goldberg J."/>
            <person name="Griggs A."/>
            <person name="Gujja S."/>
            <person name="Hansen M."/>
            <person name="Howarth C."/>
            <person name="Imamovic A."/>
            <person name="Larimer J."/>
            <person name="McCowan C."/>
            <person name="Murphy C."/>
            <person name="Neiman D."/>
            <person name="Pearson M."/>
            <person name="Priest M."/>
            <person name="Roberts A."/>
            <person name="Saif S."/>
            <person name="Shea T."/>
            <person name="Sisk P."/>
            <person name="Sykes S."/>
            <person name="Wortman J."/>
            <person name="Nusbaum C."/>
            <person name="Birren B."/>
        </authorList>
    </citation>
    <scope>NUCLEOTIDE SEQUENCE [LARGE SCALE GENOMIC DNA]</scope>
    <source>
        <strain evidence="8 9">ANC 4050</strain>
    </source>
</reference>
<organism evidence="8 9">
    <name type="scientific">Acinetobacter pittii ANC 4050</name>
    <dbReference type="NCBI Taxonomy" id="1217691"/>
    <lineage>
        <taxon>Bacteria</taxon>
        <taxon>Pseudomonadati</taxon>
        <taxon>Pseudomonadota</taxon>
        <taxon>Gammaproteobacteria</taxon>
        <taxon>Moraxellales</taxon>
        <taxon>Moraxellaceae</taxon>
        <taxon>Acinetobacter</taxon>
        <taxon>Acinetobacter calcoaceticus/baumannii complex</taxon>
    </lineage>
</organism>
<dbReference type="InterPro" id="IPR033878">
    <property type="entry name" value="NfsB-like"/>
</dbReference>
<dbReference type="RefSeq" id="WP_016140611.1">
    <property type="nucleotide sequence ID" value="NZ_KB976987.1"/>
</dbReference>
<evidence type="ECO:0000313" key="9">
    <source>
        <dbReference type="Proteomes" id="UP000014024"/>
    </source>
</evidence>
<evidence type="ECO:0000259" key="7">
    <source>
        <dbReference type="Pfam" id="PF00881"/>
    </source>
</evidence>
<dbReference type="SUPFAM" id="SSF55469">
    <property type="entry name" value="FMN-dependent nitroreductase-like"/>
    <property type="match status" value="1"/>
</dbReference>
<evidence type="ECO:0000256" key="6">
    <source>
        <dbReference type="ARBA" id="ARBA00023002"/>
    </source>
</evidence>
<keyword evidence="6" id="KW-0560">Oxidoreductase</keyword>
<evidence type="ECO:0000256" key="5">
    <source>
        <dbReference type="ARBA" id="ARBA00022857"/>
    </source>
</evidence>
<dbReference type="PANTHER" id="PTHR43673:SF2">
    <property type="entry name" value="NITROREDUCTASE"/>
    <property type="match status" value="1"/>
</dbReference>
<keyword evidence="4" id="KW-0288">FMN</keyword>
<dbReference type="GO" id="GO:0016491">
    <property type="term" value="F:oxidoreductase activity"/>
    <property type="evidence" value="ECO:0007669"/>
    <property type="project" value="UniProtKB-KW"/>
</dbReference>
<dbReference type="OrthoDB" id="9809288at2"/>
<keyword evidence="3" id="KW-0285">Flavoprotein</keyword>
<dbReference type="EMBL" id="APQM01000001">
    <property type="protein sequence ID" value="EOQ71446.1"/>
    <property type="molecule type" value="Genomic_DNA"/>
</dbReference>
<dbReference type="CDD" id="cd02149">
    <property type="entry name" value="NfsB-like"/>
    <property type="match status" value="1"/>
</dbReference>
<dbReference type="InterPro" id="IPR000415">
    <property type="entry name" value="Nitroreductase-like"/>
</dbReference>
<dbReference type="PANTHER" id="PTHR43673">
    <property type="entry name" value="NAD(P)H NITROREDUCTASE YDGI-RELATED"/>
    <property type="match status" value="1"/>
</dbReference>
<evidence type="ECO:0000256" key="4">
    <source>
        <dbReference type="ARBA" id="ARBA00022643"/>
    </source>
</evidence>
<comment type="similarity">
    <text evidence="2">Belongs to the nitroreductase family.</text>
</comment>
<dbReference type="InterPro" id="IPR029479">
    <property type="entry name" value="Nitroreductase"/>
</dbReference>
<gene>
    <name evidence="8" type="ORF">F931_00512</name>
</gene>
<evidence type="ECO:0000256" key="1">
    <source>
        <dbReference type="ARBA" id="ARBA00001917"/>
    </source>
</evidence>
<accession>R8YQU5</accession>
<dbReference type="AlphaFoldDB" id="R8YQU5"/>
<feature type="domain" description="Nitroreductase" evidence="7">
    <location>
        <begin position="7"/>
        <end position="194"/>
    </location>
</feature>
<dbReference type="PATRIC" id="fig|1217691.3.peg.508"/>
<dbReference type="Gene3D" id="3.40.109.10">
    <property type="entry name" value="NADH Oxidase"/>
    <property type="match status" value="1"/>
</dbReference>
<dbReference type="HOGENOM" id="CLU_070764_4_1_6"/>
<dbReference type="Pfam" id="PF00881">
    <property type="entry name" value="Nitroreductase"/>
    <property type="match status" value="1"/>
</dbReference>
<sequence length="218" mass="24737">MDLLNTVKSRYTTKAYDPEKKIPQEKLNKLLEILRFTPSSVNIQPWHFVVADNLAAKERIAKALTGKYAYNAPKVLESSHTIVFCTKTNISSEYLNQLLEQDDLSGRFKDEKAKLGQKDTRHGYVEFYRNEQKNLYGWMENQTFIALGQLLFAAGLEGIDATPMGGFDEEVLNTELGLTEKGGLRSSVIVSLGYRSENDFNAKLPKSRLPDEVIFTYL</sequence>
<evidence type="ECO:0000256" key="3">
    <source>
        <dbReference type="ARBA" id="ARBA00022630"/>
    </source>
</evidence>
<comment type="cofactor">
    <cofactor evidence="1">
        <name>FMN</name>
        <dbReference type="ChEBI" id="CHEBI:58210"/>
    </cofactor>
</comment>
<comment type="caution">
    <text evidence="8">The sequence shown here is derived from an EMBL/GenBank/DDBJ whole genome shotgun (WGS) entry which is preliminary data.</text>
</comment>
<keyword evidence="5" id="KW-0521">NADP</keyword>